<reference evidence="3" key="1">
    <citation type="journal article" date="2019" name="Int. J. Syst. Evol. Microbiol.">
        <title>The Global Catalogue of Microorganisms (GCM) 10K type strain sequencing project: providing services to taxonomists for standard genome sequencing and annotation.</title>
        <authorList>
            <consortium name="The Broad Institute Genomics Platform"/>
            <consortium name="The Broad Institute Genome Sequencing Center for Infectious Disease"/>
            <person name="Wu L."/>
            <person name="Ma J."/>
        </authorList>
    </citation>
    <scope>NUCLEOTIDE SEQUENCE [LARGE SCALE GENOMIC DNA]</scope>
    <source>
        <strain evidence="3">CGMCC 1.1927</strain>
    </source>
</reference>
<dbReference type="EMBL" id="BMKU01000006">
    <property type="protein sequence ID" value="GGG99024.1"/>
    <property type="molecule type" value="Genomic_DNA"/>
</dbReference>
<feature type="region of interest" description="Disordered" evidence="1">
    <location>
        <begin position="27"/>
        <end position="53"/>
    </location>
</feature>
<name>A0ABQ1XP32_9MICC</name>
<feature type="compositionally biased region" description="Low complexity" evidence="1">
    <location>
        <begin position="27"/>
        <end position="52"/>
    </location>
</feature>
<evidence type="ECO:0000313" key="3">
    <source>
        <dbReference type="Proteomes" id="UP000596938"/>
    </source>
</evidence>
<proteinExistence type="predicted"/>
<comment type="caution">
    <text evidence="2">The sequence shown here is derived from an EMBL/GenBank/DDBJ whole genome shotgun (WGS) entry which is preliminary data.</text>
</comment>
<dbReference type="Proteomes" id="UP000596938">
    <property type="component" value="Unassembled WGS sequence"/>
</dbReference>
<protein>
    <submittedName>
        <fullName evidence="2">Uncharacterized protein</fullName>
    </submittedName>
</protein>
<evidence type="ECO:0000313" key="2">
    <source>
        <dbReference type="EMBL" id="GGG99024.1"/>
    </source>
</evidence>
<organism evidence="2 3">
    <name type="scientific">Pseudarthrobacter polychromogenes</name>
    <dbReference type="NCBI Taxonomy" id="1676"/>
    <lineage>
        <taxon>Bacteria</taxon>
        <taxon>Bacillati</taxon>
        <taxon>Actinomycetota</taxon>
        <taxon>Actinomycetes</taxon>
        <taxon>Micrococcales</taxon>
        <taxon>Micrococcaceae</taxon>
        <taxon>Pseudarthrobacter</taxon>
    </lineage>
</organism>
<accession>A0ABQ1XP32</accession>
<evidence type="ECO:0000256" key="1">
    <source>
        <dbReference type="SAM" id="MobiDB-lite"/>
    </source>
</evidence>
<sequence length="68" mass="6470">MYTAVGVGVGVEGGLVVAEPVGVEDAVPGSAGAPPAQPASKSAAATTAPAAAERIPQGVETLIDVMGR</sequence>
<gene>
    <name evidence="2" type="ORF">GCM10011577_23200</name>
</gene>
<keyword evidence="3" id="KW-1185">Reference proteome</keyword>